<dbReference type="InterPro" id="IPR011006">
    <property type="entry name" value="CheY-like_superfamily"/>
</dbReference>
<dbReference type="InterPro" id="IPR035965">
    <property type="entry name" value="PAS-like_dom_sf"/>
</dbReference>
<evidence type="ECO:0000256" key="1">
    <source>
        <dbReference type="ARBA" id="ARBA00000085"/>
    </source>
</evidence>
<dbReference type="Pfam" id="PF02518">
    <property type="entry name" value="HATPase_c"/>
    <property type="match status" value="1"/>
</dbReference>
<comment type="catalytic activity">
    <reaction evidence="1">
        <text>ATP + protein L-histidine = ADP + protein N-phospho-L-histidine.</text>
        <dbReference type="EC" id="2.7.13.3"/>
    </reaction>
</comment>
<dbReference type="Gene3D" id="3.30.450.20">
    <property type="entry name" value="PAS domain"/>
    <property type="match status" value="2"/>
</dbReference>
<name>A0ABR6VDW6_9PSED</name>
<dbReference type="Gene3D" id="3.30.565.10">
    <property type="entry name" value="Histidine kinase-like ATPase, C-terminal domain"/>
    <property type="match status" value="1"/>
</dbReference>
<evidence type="ECO:0000259" key="7">
    <source>
        <dbReference type="PROSITE" id="PS50112"/>
    </source>
</evidence>
<evidence type="ECO:0000259" key="6">
    <source>
        <dbReference type="PROSITE" id="PS50110"/>
    </source>
</evidence>
<dbReference type="Pfam" id="PF00072">
    <property type="entry name" value="Response_reg"/>
    <property type="match status" value="1"/>
</dbReference>
<dbReference type="InterPro" id="IPR004358">
    <property type="entry name" value="Sig_transdc_His_kin-like_C"/>
</dbReference>
<keyword evidence="9" id="KW-1185">Reference proteome</keyword>
<dbReference type="InterPro" id="IPR036097">
    <property type="entry name" value="HisK_dim/P_sf"/>
</dbReference>
<feature type="modified residue" description="4-aspartylphosphate" evidence="4">
    <location>
        <position position="564"/>
    </location>
</feature>
<dbReference type="SMART" id="SM00387">
    <property type="entry name" value="HATPase_c"/>
    <property type="match status" value="1"/>
</dbReference>
<dbReference type="SUPFAM" id="SSF55785">
    <property type="entry name" value="PYP-like sensor domain (PAS domain)"/>
    <property type="match status" value="1"/>
</dbReference>
<dbReference type="InterPro" id="IPR003661">
    <property type="entry name" value="HisK_dim/P_dom"/>
</dbReference>
<dbReference type="PROSITE" id="PS50112">
    <property type="entry name" value="PAS"/>
    <property type="match status" value="1"/>
</dbReference>
<protein>
    <recommendedName>
        <fullName evidence="2">histidine kinase</fullName>
        <ecNumber evidence="2">2.7.13.3</ecNumber>
    </recommendedName>
</protein>
<dbReference type="PROSITE" id="PS50110">
    <property type="entry name" value="RESPONSE_REGULATORY"/>
    <property type="match status" value="1"/>
</dbReference>
<evidence type="ECO:0000313" key="8">
    <source>
        <dbReference type="EMBL" id="MBC3478729.1"/>
    </source>
</evidence>
<dbReference type="NCBIfam" id="TIGR00229">
    <property type="entry name" value="sensory_box"/>
    <property type="match status" value="1"/>
</dbReference>
<accession>A0ABR6VDW6</accession>
<dbReference type="Gene3D" id="1.10.287.130">
    <property type="match status" value="1"/>
</dbReference>
<dbReference type="Pfam" id="PF00512">
    <property type="entry name" value="HisKA"/>
    <property type="match status" value="1"/>
</dbReference>
<dbReference type="SUPFAM" id="SSF55874">
    <property type="entry name" value="ATPase domain of HSP90 chaperone/DNA topoisomerase II/histidine kinase"/>
    <property type="match status" value="1"/>
</dbReference>
<reference evidence="8 9" key="1">
    <citation type="journal article" date="2020" name="Microorganisms">
        <title>Reliable Identification of Environmental Pseudomonas Isolates Using the rpoD Gene.</title>
        <authorList>
            <consortium name="The Broad Institute Genome Sequencing Platform"/>
            <person name="Girard L."/>
            <person name="Lood C."/>
            <person name="Rokni-Zadeh H."/>
            <person name="van Noort V."/>
            <person name="Lavigne R."/>
            <person name="De Mot R."/>
        </authorList>
    </citation>
    <scope>NUCLEOTIDE SEQUENCE [LARGE SCALE GENOMIC DNA]</scope>
    <source>
        <strain evidence="8 9">RW7P2</strain>
    </source>
</reference>
<dbReference type="CDD" id="cd00082">
    <property type="entry name" value="HisKA"/>
    <property type="match status" value="1"/>
</dbReference>
<dbReference type="EMBL" id="JABWRS010000029">
    <property type="protein sequence ID" value="MBC3478729.1"/>
    <property type="molecule type" value="Genomic_DNA"/>
</dbReference>
<dbReference type="Proteomes" id="UP000628086">
    <property type="component" value="Unassembled WGS sequence"/>
</dbReference>
<dbReference type="Pfam" id="PF08447">
    <property type="entry name" value="PAS_3"/>
    <property type="match status" value="1"/>
</dbReference>
<evidence type="ECO:0000313" key="9">
    <source>
        <dbReference type="Proteomes" id="UP000628086"/>
    </source>
</evidence>
<proteinExistence type="predicted"/>
<dbReference type="InterPro" id="IPR000014">
    <property type="entry name" value="PAS"/>
</dbReference>
<dbReference type="SUPFAM" id="SSF47384">
    <property type="entry name" value="Homodimeric domain of signal transducing histidine kinase"/>
    <property type="match status" value="1"/>
</dbReference>
<dbReference type="InterPro" id="IPR005467">
    <property type="entry name" value="His_kinase_dom"/>
</dbReference>
<dbReference type="PROSITE" id="PS50109">
    <property type="entry name" value="HIS_KIN"/>
    <property type="match status" value="1"/>
</dbReference>
<evidence type="ECO:0000256" key="3">
    <source>
        <dbReference type="ARBA" id="ARBA00022553"/>
    </source>
</evidence>
<organism evidence="8 9">
    <name type="scientific">Pseudomonas taiwanensis</name>
    <dbReference type="NCBI Taxonomy" id="470150"/>
    <lineage>
        <taxon>Bacteria</taxon>
        <taxon>Pseudomonadati</taxon>
        <taxon>Pseudomonadota</taxon>
        <taxon>Gammaproteobacteria</taxon>
        <taxon>Pseudomonadales</taxon>
        <taxon>Pseudomonadaceae</taxon>
        <taxon>Pseudomonas</taxon>
    </lineage>
</organism>
<evidence type="ECO:0000256" key="2">
    <source>
        <dbReference type="ARBA" id="ARBA00012438"/>
    </source>
</evidence>
<dbReference type="PANTHER" id="PTHR43065:SF42">
    <property type="entry name" value="TWO-COMPONENT SENSOR PPRA"/>
    <property type="match status" value="1"/>
</dbReference>
<keyword evidence="3 4" id="KW-0597">Phosphoprotein</keyword>
<dbReference type="InterPro" id="IPR001789">
    <property type="entry name" value="Sig_transdc_resp-reg_receiver"/>
</dbReference>
<dbReference type="InterPro" id="IPR036890">
    <property type="entry name" value="HATPase_C_sf"/>
</dbReference>
<dbReference type="PRINTS" id="PR00344">
    <property type="entry name" value="BCTRLSENSOR"/>
</dbReference>
<dbReference type="CDD" id="cd00130">
    <property type="entry name" value="PAS"/>
    <property type="match status" value="1"/>
</dbReference>
<evidence type="ECO:0000256" key="4">
    <source>
        <dbReference type="PROSITE-ProRule" id="PRU00169"/>
    </source>
</evidence>
<feature type="domain" description="Response regulatory" evidence="6">
    <location>
        <begin position="514"/>
        <end position="630"/>
    </location>
</feature>
<dbReference type="SUPFAM" id="SSF52172">
    <property type="entry name" value="CheY-like"/>
    <property type="match status" value="1"/>
</dbReference>
<dbReference type="InterPro" id="IPR013655">
    <property type="entry name" value="PAS_fold_3"/>
</dbReference>
<feature type="domain" description="Histidine kinase" evidence="5">
    <location>
        <begin position="269"/>
        <end position="493"/>
    </location>
</feature>
<dbReference type="PANTHER" id="PTHR43065">
    <property type="entry name" value="SENSOR HISTIDINE KINASE"/>
    <property type="match status" value="1"/>
</dbReference>
<feature type="domain" description="PAS" evidence="7">
    <location>
        <begin position="160"/>
        <end position="202"/>
    </location>
</feature>
<dbReference type="SMART" id="SM00448">
    <property type="entry name" value="REC"/>
    <property type="match status" value="1"/>
</dbReference>
<dbReference type="Gene3D" id="3.40.50.2300">
    <property type="match status" value="1"/>
</dbReference>
<dbReference type="EC" id="2.7.13.3" evidence="2"/>
<dbReference type="SMART" id="SM00091">
    <property type="entry name" value="PAS"/>
    <property type="match status" value="1"/>
</dbReference>
<sequence>MVLNTPFPSALVWGPDLTVIHNEAYQALHPVQQDTLGQGFDRLWHEAWDEVGPWVFKALQGHASCIGDKPIVVGRGAQGEQGSFAFCYSPVRDDHGEVAGFLHTVMETTAGAELQRAWRDQVQVLQAQIQKYMVDREHLWALSRDAMVTVTSELVLKDANPTWYRILGWSEDQVRDRSVLELIHPADRAEVQVAVVDFILGNADDTFETRLRHQDGHYRWFRWTAKFDGSLLTAVGRDITDDRDEAMRQSQALLRNSQRLEVVGQLAGGMAHEMNNLLSGIGGSLELLQRRLDQGRLERLGDYVDMARDSVQRAMNLTHRLLAFSRNQPLKPRPLNLNRQLSALQPVLLQTLGAEMRLQWQLDIEPWTVCLDSTQFETALINLCSNAREACLERGCVTIRCANERLATAFPDETGLPPGDYVAVHVEDDGHGMSEVEMARAFEPFFSSKSIGSGAGLGLPMVYGFVRQSGGYVWITSAPDKGARVSMLFPRCHQPLPVEPPPPTPVVERARGQRLLLVDDELNLRALMREYLHECGFDVHQASDAGEALQRFRQAGPFDLVITDIGLPGGFSGRQLARAMRQLVPEQRVLFITGFVEPALQTQLFEEPGTALLLKPFEFQSLASQALRLLAE</sequence>
<evidence type="ECO:0000259" key="5">
    <source>
        <dbReference type="PROSITE" id="PS50109"/>
    </source>
</evidence>
<comment type="caution">
    <text evidence="8">The sequence shown here is derived from an EMBL/GenBank/DDBJ whole genome shotgun (WGS) entry which is preliminary data.</text>
</comment>
<dbReference type="SMART" id="SM00388">
    <property type="entry name" value="HisKA"/>
    <property type="match status" value="1"/>
</dbReference>
<dbReference type="InterPro" id="IPR003594">
    <property type="entry name" value="HATPase_dom"/>
</dbReference>
<gene>
    <name evidence="8" type="ORF">HU747_24385</name>
</gene>